<dbReference type="HOGENOM" id="CLU_939528_0_0_5"/>
<reference evidence="3 4" key="1">
    <citation type="journal article" date="2012" name="J. Bacteriol.">
        <title>Draft Genome Sequence of Novosphingobium nitrogenifigens Y88T.</title>
        <authorList>
            <person name="Strabala T.J."/>
            <person name="Macdonald L."/>
            <person name="Liu V."/>
            <person name="Smit A.M."/>
        </authorList>
    </citation>
    <scope>NUCLEOTIDE SEQUENCE [LARGE SCALE GENOMIC DNA]</scope>
    <source>
        <strain evidence="3 4">DSM 19370</strain>
    </source>
</reference>
<dbReference type="Pfam" id="PF05257">
    <property type="entry name" value="CHAP"/>
    <property type="match status" value="1"/>
</dbReference>
<dbReference type="PROSITE" id="PS50911">
    <property type="entry name" value="CHAP"/>
    <property type="match status" value="1"/>
</dbReference>
<dbReference type="Proteomes" id="UP000004728">
    <property type="component" value="Unassembled WGS sequence"/>
</dbReference>
<dbReference type="eggNOG" id="COG3942">
    <property type="taxonomic scope" value="Bacteria"/>
</dbReference>
<protein>
    <submittedName>
        <fullName evidence="3">CHAP domain-containing protein</fullName>
    </submittedName>
</protein>
<dbReference type="InParanoid" id="F1Z4F7"/>
<dbReference type="EMBL" id="AEWJ01000018">
    <property type="protein sequence ID" value="EGD60567.1"/>
    <property type="molecule type" value="Genomic_DNA"/>
</dbReference>
<comment type="caution">
    <text evidence="3">The sequence shown here is derived from an EMBL/GenBank/DDBJ whole genome shotgun (WGS) entry which is preliminary data.</text>
</comment>
<evidence type="ECO:0000256" key="1">
    <source>
        <dbReference type="SAM" id="MobiDB-lite"/>
    </source>
</evidence>
<name>F1Z4F7_9SPHN</name>
<accession>F1Z4F7</accession>
<evidence type="ECO:0000259" key="2">
    <source>
        <dbReference type="PROSITE" id="PS50911"/>
    </source>
</evidence>
<dbReference type="AlphaFoldDB" id="F1Z4F7"/>
<dbReference type="SUPFAM" id="SSF54001">
    <property type="entry name" value="Cysteine proteinases"/>
    <property type="match status" value="1"/>
</dbReference>
<dbReference type="InterPro" id="IPR038765">
    <property type="entry name" value="Papain-like_cys_pep_sf"/>
</dbReference>
<evidence type="ECO:0000313" key="4">
    <source>
        <dbReference type="Proteomes" id="UP000004728"/>
    </source>
</evidence>
<organism evidence="3 4">
    <name type="scientific">Novosphingobium nitrogenifigens DSM 19370</name>
    <dbReference type="NCBI Taxonomy" id="983920"/>
    <lineage>
        <taxon>Bacteria</taxon>
        <taxon>Pseudomonadati</taxon>
        <taxon>Pseudomonadota</taxon>
        <taxon>Alphaproteobacteria</taxon>
        <taxon>Sphingomonadales</taxon>
        <taxon>Sphingomonadaceae</taxon>
        <taxon>Novosphingobium</taxon>
    </lineage>
</organism>
<feature type="domain" description="Peptidase C51" evidence="2">
    <location>
        <begin position="17"/>
        <end position="142"/>
    </location>
</feature>
<dbReference type="InterPro" id="IPR007921">
    <property type="entry name" value="CHAP_dom"/>
</dbReference>
<dbReference type="STRING" id="983920.Y88_2857"/>
<dbReference type="RefSeq" id="WP_008068441.1">
    <property type="nucleotide sequence ID" value="NZ_AQWK01000009.1"/>
</dbReference>
<dbReference type="OrthoDB" id="7279151at2"/>
<gene>
    <name evidence="3" type="ORF">Y88_2857</name>
</gene>
<evidence type="ECO:0000313" key="3">
    <source>
        <dbReference type="EMBL" id="EGD60567.1"/>
    </source>
</evidence>
<feature type="region of interest" description="Disordered" evidence="1">
    <location>
        <begin position="244"/>
        <end position="279"/>
    </location>
</feature>
<keyword evidence="4" id="KW-1185">Reference proteome</keyword>
<dbReference type="Gene3D" id="3.90.1720.10">
    <property type="entry name" value="endopeptidase domain like (from Nostoc punctiforme)"/>
    <property type="match status" value="1"/>
</dbReference>
<proteinExistence type="predicted"/>
<sequence>MGLLLALALLPQQSRARPAGIAPSSDISDDAPEREALPYLQCVPYARRVSGIELYGDALTWWDQAKGHYARGHVPRIGAVMSFRPYGAMQLGHVAAVSRVIDSRTVLLRHANWSPIDGHRGQIEDGVRAVDVSPDNDWSEVRVWYAPIGDLGTTRWPVNGFIYNRKPGAGDERPATILARRDDRPHVTMLMARDSGTIDRRPAGQSASRIDASFLDGIEPEHGTAGPTTRRTHTQATRTMLVARAGGPQDLLPDAPGTRSGASRTRLSAPAHGSSLRDDPIGRIIASRMGHNTNLR</sequence>